<evidence type="ECO:0000313" key="3">
    <source>
        <dbReference type="EMBL" id="QLH82173.1"/>
    </source>
</evidence>
<feature type="compositionally biased region" description="Acidic residues" evidence="1">
    <location>
        <begin position="858"/>
        <end position="872"/>
    </location>
</feature>
<dbReference type="Proteomes" id="UP000509346">
    <property type="component" value="Chromosome"/>
</dbReference>
<dbReference type="OrthoDB" id="308309at2157"/>
<protein>
    <recommendedName>
        <fullName evidence="5">ATP-binding protein</fullName>
    </recommendedName>
</protein>
<organism evidence="3 4">
    <name type="scientific">Halosimplex pelagicum</name>
    <dbReference type="NCBI Taxonomy" id="869886"/>
    <lineage>
        <taxon>Archaea</taxon>
        <taxon>Methanobacteriati</taxon>
        <taxon>Methanobacteriota</taxon>
        <taxon>Stenosarchaea group</taxon>
        <taxon>Halobacteria</taxon>
        <taxon>Halobacteriales</taxon>
        <taxon>Haloarculaceae</taxon>
        <taxon>Halosimplex</taxon>
    </lineage>
</organism>
<dbReference type="AlphaFoldDB" id="A0A7D5TBD5"/>
<proteinExistence type="predicted"/>
<evidence type="ECO:0000256" key="2">
    <source>
        <dbReference type="SAM" id="Phobius"/>
    </source>
</evidence>
<dbReference type="EMBL" id="CP058909">
    <property type="protein sequence ID" value="QLH82173.1"/>
    <property type="molecule type" value="Genomic_DNA"/>
</dbReference>
<dbReference type="GeneID" id="56083202"/>
<gene>
    <name evidence="3" type="ORF">HZS54_11395</name>
</gene>
<sequence length="956" mass="107283">MSLSEKLQGISPLGESQEEDEAGRIDIDELNSGEMQDALEYLNAIGRDTTRKDIEEAAYYLRNVDDDAELFSAYETGEERGRIDRSLVAPNNMEKETKWHTRDGDFYQILTTTSLPRLVTPGWMVPITLSEHDARISMHIQPRDTSSVKGRLQQRLTQMKSAIQWKKRRGRTDVYEEEHERQELERLLRNVIEGTTKLFNFAFYMEIHGETLEEMEEASRVVQRQVSEQGMDLVPVEGRQIESQQAMTPVGTDPIKNNNTVQLEALATFFNFVEPPVNQPGGVLMGFDDSKRPVIVDRFALSGHSKVVTGKIGGGKTYSTKMAIYRRLLNDSDIRTIIFDPLGDDFVDFADKLGGQVIKFGGGDRINPLQIEEPSDQEDTDDLYTTKVRSVIEILKTYFEQSKRGGMDAGEEGVITQAVHYAYAKKGITADPETFSNESPIIDDVIEGVRTIAQGGIDEESAPVSDAMADGATDLTKLPGRTREIIKDPSDEHVKIAQQLVPKFESFKEGSVNNNLNGRTNIELDDRIVCFDMESFADTGEMPLIMHTMLDWAYQEARRSPRRTDVTFEEAHYLLNRSGARKLLNLFIRHARHFDAGLTLISQTPDEFLGNDEKKEIYDNCDIKQLFYQENVSPEVIEYFDFSEEEARFLRQAARGQNSNFSECLLSTSEHGRRRLEIYAGPYERHILEEDLDPHGFLQQQGLETESGAGDSSNFNEDVISATDQPATAPGPIESRGESSSAGHEHIDNPGELQGETYPQDEPEEMDGDEEDKVRDPFRVQETSEPSNSESDKGEASHPDSRNGDSPSEDRQQRPPETENGTDDPLWGGDSSKDEDATPVPDPKESDDIPPEVKRELEEEPTEDDVDDEGEEGGLLSFLPGRGSGDGEPEPKEDALDEPAPQEQSPGPDREYDIPENQDSMVDELLGRETVQWLLKTLPIVVGMLLLGTAAILYFT</sequence>
<keyword evidence="2" id="KW-0812">Transmembrane</keyword>
<feature type="compositionally biased region" description="Acidic residues" evidence="1">
    <location>
        <begin position="759"/>
        <end position="771"/>
    </location>
</feature>
<evidence type="ECO:0000256" key="1">
    <source>
        <dbReference type="SAM" id="MobiDB-lite"/>
    </source>
</evidence>
<feature type="compositionally biased region" description="Basic and acidic residues" evidence="1">
    <location>
        <begin position="790"/>
        <end position="817"/>
    </location>
</feature>
<keyword evidence="2" id="KW-1133">Transmembrane helix</keyword>
<feature type="compositionally biased region" description="Basic and acidic residues" evidence="1">
    <location>
        <begin position="831"/>
        <end position="857"/>
    </location>
</feature>
<dbReference type="SUPFAM" id="SSF52540">
    <property type="entry name" value="P-loop containing nucleoside triphosphate hydrolases"/>
    <property type="match status" value="1"/>
</dbReference>
<keyword evidence="4" id="KW-1185">Reference proteome</keyword>
<feature type="region of interest" description="Disordered" evidence="1">
    <location>
        <begin position="1"/>
        <end position="23"/>
    </location>
</feature>
<dbReference type="RefSeq" id="WP_179922641.1">
    <property type="nucleotide sequence ID" value="NZ_CP058909.1"/>
</dbReference>
<name>A0A7D5TBD5_9EURY</name>
<dbReference type="InterPro" id="IPR027417">
    <property type="entry name" value="P-loop_NTPase"/>
</dbReference>
<dbReference type="PANTHER" id="PTHR30121">
    <property type="entry name" value="UNCHARACTERIZED PROTEIN YJGR-RELATED"/>
    <property type="match status" value="1"/>
</dbReference>
<evidence type="ECO:0008006" key="5">
    <source>
        <dbReference type="Google" id="ProtNLM"/>
    </source>
</evidence>
<feature type="transmembrane region" description="Helical" evidence="2">
    <location>
        <begin position="933"/>
        <end position="955"/>
    </location>
</feature>
<dbReference type="PANTHER" id="PTHR30121:SF6">
    <property type="entry name" value="SLR6007 PROTEIN"/>
    <property type="match status" value="1"/>
</dbReference>
<reference evidence="3 4" key="1">
    <citation type="submission" date="2020-07" db="EMBL/GenBank/DDBJ databases">
        <title>Halosimplex litoreum sp. nov. and Halosimplex rubrum sp. nov., isolated from different salt environments.</title>
        <authorList>
            <person name="Cui H."/>
        </authorList>
    </citation>
    <scope>NUCLEOTIDE SEQUENCE [LARGE SCALE GENOMIC DNA]</scope>
    <source>
        <strain evidence="3 4">R2</strain>
    </source>
</reference>
<accession>A0A7D5TBD5</accession>
<dbReference type="KEGG" id="hpel:HZS54_11395"/>
<keyword evidence="2" id="KW-0472">Membrane</keyword>
<dbReference type="InterPro" id="IPR051162">
    <property type="entry name" value="T4SS_component"/>
</dbReference>
<feature type="region of interest" description="Disordered" evidence="1">
    <location>
        <begin position="722"/>
        <end position="919"/>
    </location>
</feature>
<evidence type="ECO:0000313" key="4">
    <source>
        <dbReference type="Proteomes" id="UP000509346"/>
    </source>
</evidence>
<dbReference type="Gene3D" id="3.40.50.300">
    <property type="entry name" value="P-loop containing nucleotide triphosphate hydrolases"/>
    <property type="match status" value="2"/>
</dbReference>